<evidence type="ECO:0000256" key="11">
    <source>
        <dbReference type="ARBA" id="ARBA00022909"/>
    </source>
</evidence>
<accession>A0A1H9LEI7</accession>
<comment type="pathway">
    <text evidence="3 14">Cofactor biosynthesis; tetrahydrofolate biosynthesis; 7,8-dihydrofolate from 2-amino-4-hydroxy-6-hydroxymethyl-7,8-dihydropteridine diphosphate and 4-aminobenzoate: step 1/2.</text>
</comment>
<evidence type="ECO:0000313" key="16">
    <source>
        <dbReference type="EMBL" id="SER09617.1"/>
    </source>
</evidence>
<evidence type="ECO:0000313" key="17">
    <source>
        <dbReference type="Proteomes" id="UP000198749"/>
    </source>
</evidence>
<reference evidence="17" key="1">
    <citation type="submission" date="2016-10" db="EMBL/GenBank/DDBJ databases">
        <authorList>
            <person name="Varghese N."/>
            <person name="Submissions S."/>
        </authorList>
    </citation>
    <scope>NUCLEOTIDE SEQUENCE [LARGE SCALE GENOMIC DNA]</scope>
    <source>
        <strain evidence="17">DSM 18887</strain>
    </source>
</reference>
<keyword evidence="17" id="KW-1185">Reference proteome</keyword>
<dbReference type="EC" id="2.5.1.15" evidence="6 14"/>
<dbReference type="GO" id="GO:0046654">
    <property type="term" value="P:tetrahydrofolate biosynthetic process"/>
    <property type="evidence" value="ECO:0007669"/>
    <property type="project" value="UniProtKB-UniPathway"/>
</dbReference>
<dbReference type="Proteomes" id="UP000198749">
    <property type="component" value="Unassembled WGS sequence"/>
</dbReference>
<dbReference type="OrthoDB" id="9811744at2"/>
<dbReference type="PROSITE" id="PS00792">
    <property type="entry name" value="DHPS_1"/>
    <property type="match status" value="1"/>
</dbReference>
<evidence type="ECO:0000256" key="8">
    <source>
        <dbReference type="ARBA" id="ARBA00022679"/>
    </source>
</evidence>
<dbReference type="InterPro" id="IPR000489">
    <property type="entry name" value="Pterin-binding_dom"/>
</dbReference>
<sequence length="294" mass="31905">MEDTVNDFSTYRFGSRTLDLSRPQVMGIVNVTPDSFSDGGTLYEARKLSVDQAVERARQMVKDGATIIDVGGESTRPGAAAVSLQEELDRVVPVVERLNAELDVIISVDTSAPQVMTEVARLGAGLINDVRALGREGALEAAAETNLPVCVMHMQGSPATMQNAPHYDDVLDDVNYFLQQRITACNAAGISSDRIILDPGFGFGKTVEHNLRLLNNLRQLHQLGMPLLVGTSRKSMIDHVLSRPVDQRLAGSLATVAIGVQQGGQIFRVHDVRETVDVVRMTEAIMNEGRIAND</sequence>
<evidence type="ECO:0000256" key="10">
    <source>
        <dbReference type="ARBA" id="ARBA00022842"/>
    </source>
</evidence>
<dbReference type="EMBL" id="FOGB01000017">
    <property type="protein sequence ID" value="SER09617.1"/>
    <property type="molecule type" value="Genomic_DNA"/>
</dbReference>
<dbReference type="InterPro" id="IPR045031">
    <property type="entry name" value="DHP_synth-like"/>
</dbReference>
<evidence type="ECO:0000256" key="6">
    <source>
        <dbReference type="ARBA" id="ARBA00012458"/>
    </source>
</evidence>
<dbReference type="FunFam" id="3.20.20.20:FF:000004">
    <property type="entry name" value="Dihydropteroate synthase"/>
    <property type="match status" value="1"/>
</dbReference>
<dbReference type="GO" id="GO:0046656">
    <property type="term" value="P:folic acid biosynthetic process"/>
    <property type="evidence" value="ECO:0007669"/>
    <property type="project" value="UniProtKB-KW"/>
</dbReference>
<keyword evidence="10 14" id="KW-0460">Magnesium</keyword>
<comment type="function">
    <text evidence="13 14">Catalyzes the condensation of para-aminobenzoate (pABA) with 6-hydroxymethyl-7,8-dihydropterin diphosphate (DHPt-PP) to form 7,8-dihydropteroate (H2Pte), the immediate precursor of folate derivatives.</text>
</comment>
<keyword evidence="11 14" id="KW-0289">Folate biosynthesis</keyword>
<keyword evidence="8 14" id="KW-0808">Transferase</keyword>
<evidence type="ECO:0000256" key="14">
    <source>
        <dbReference type="RuleBase" id="RU361205"/>
    </source>
</evidence>
<evidence type="ECO:0000256" key="1">
    <source>
        <dbReference type="ARBA" id="ARBA00000012"/>
    </source>
</evidence>
<dbReference type="GO" id="GO:0005829">
    <property type="term" value="C:cytosol"/>
    <property type="evidence" value="ECO:0007669"/>
    <property type="project" value="TreeGrafter"/>
</dbReference>
<dbReference type="PROSITE" id="PS50972">
    <property type="entry name" value="PTERIN_BINDING"/>
    <property type="match status" value="1"/>
</dbReference>
<evidence type="ECO:0000256" key="9">
    <source>
        <dbReference type="ARBA" id="ARBA00022723"/>
    </source>
</evidence>
<evidence type="ECO:0000256" key="13">
    <source>
        <dbReference type="ARBA" id="ARBA00053449"/>
    </source>
</evidence>
<protein>
    <recommendedName>
        <fullName evidence="7 14">Dihydropteroate synthase</fullName>
        <shortName evidence="14">DHPS</shortName>
        <ecNumber evidence="6 14">2.5.1.15</ecNumber>
    </recommendedName>
    <alternativeName>
        <fullName evidence="12 14">Dihydropteroate pyrophosphorylase</fullName>
    </alternativeName>
</protein>
<dbReference type="SUPFAM" id="SSF51717">
    <property type="entry name" value="Dihydropteroate synthetase-like"/>
    <property type="match status" value="1"/>
</dbReference>
<dbReference type="CDD" id="cd00739">
    <property type="entry name" value="DHPS"/>
    <property type="match status" value="1"/>
</dbReference>
<gene>
    <name evidence="16" type="ORF">SAMN03080615_03894</name>
</gene>
<evidence type="ECO:0000259" key="15">
    <source>
        <dbReference type="PROSITE" id="PS50972"/>
    </source>
</evidence>
<evidence type="ECO:0000256" key="3">
    <source>
        <dbReference type="ARBA" id="ARBA00004763"/>
    </source>
</evidence>
<dbReference type="PANTHER" id="PTHR20941">
    <property type="entry name" value="FOLATE SYNTHESIS PROTEINS"/>
    <property type="match status" value="1"/>
</dbReference>
<evidence type="ECO:0000256" key="4">
    <source>
        <dbReference type="ARBA" id="ARBA00009503"/>
    </source>
</evidence>
<dbReference type="Pfam" id="PF00809">
    <property type="entry name" value="Pterin_bind"/>
    <property type="match status" value="1"/>
</dbReference>
<organism evidence="16 17">
    <name type="scientific">Amphritea atlantica</name>
    <dbReference type="NCBI Taxonomy" id="355243"/>
    <lineage>
        <taxon>Bacteria</taxon>
        <taxon>Pseudomonadati</taxon>
        <taxon>Pseudomonadota</taxon>
        <taxon>Gammaproteobacteria</taxon>
        <taxon>Oceanospirillales</taxon>
        <taxon>Oceanospirillaceae</taxon>
        <taxon>Amphritea</taxon>
    </lineage>
</organism>
<keyword evidence="9 14" id="KW-0479">Metal-binding</keyword>
<dbReference type="InterPro" id="IPR006390">
    <property type="entry name" value="DHP_synth_dom"/>
</dbReference>
<comment type="cofactor">
    <cofactor evidence="2 14">
        <name>Mg(2+)</name>
        <dbReference type="ChEBI" id="CHEBI:18420"/>
    </cofactor>
</comment>
<evidence type="ECO:0000256" key="12">
    <source>
        <dbReference type="ARBA" id="ARBA00030193"/>
    </source>
</evidence>
<dbReference type="AlphaFoldDB" id="A0A1H9LEI7"/>
<dbReference type="GO" id="GO:0046872">
    <property type="term" value="F:metal ion binding"/>
    <property type="evidence" value="ECO:0007669"/>
    <property type="project" value="UniProtKB-KW"/>
</dbReference>
<evidence type="ECO:0000256" key="5">
    <source>
        <dbReference type="ARBA" id="ARBA00011738"/>
    </source>
</evidence>
<evidence type="ECO:0000256" key="7">
    <source>
        <dbReference type="ARBA" id="ARBA00016919"/>
    </source>
</evidence>
<dbReference type="InterPro" id="IPR011005">
    <property type="entry name" value="Dihydropteroate_synth-like_sf"/>
</dbReference>
<evidence type="ECO:0000256" key="2">
    <source>
        <dbReference type="ARBA" id="ARBA00001946"/>
    </source>
</evidence>
<comment type="similarity">
    <text evidence="4 14">Belongs to the DHPS family.</text>
</comment>
<dbReference type="PROSITE" id="PS00793">
    <property type="entry name" value="DHPS_2"/>
    <property type="match status" value="1"/>
</dbReference>
<dbReference type="Gene3D" id="3.20.20.20">
    <property type="entry name" value="Dihydropteroate synthase-like"/>
    <property type="match status" value="1"/>
</dbReference>
<comment type="subunit">
    <text evidence="5">Homodimer.</text>
</comment>
<dbReference type="NCBIfam" id="TIGR01496">
    <property type="entry name" value="DHPS"/>
    <property type="match status" value="1"/>
</dbReference>
<feature type="domain" description="Pterin-binding" evidence="15">
    <location>
        <begin position="23"/>
        <end position="280"/>
    </location>
</feature>
<name>A0A1H9LEI7_9GAMM</name>
<dbReference type="GO" id="GO:0004156">
    <property type="term" value="F:dihydropteroate synthase activity"/>
    <property type="evidence" value="ECO:0007669"/>
    <property type="project" value="UniProtKB-EC"/>
</dbReference>
<dbReference type="PANTHER" id="PTHR20941:SF1">
    <property type="entry name" value="FOLIC ACID SYNTHESIS PROTEIN FOL1"/>
    <property type="match status" value="1"/>
</dbReference>
<dbReference type="UniPathway" id="UPA00077">
    <property type="reaction ID" value="UER00156"/>
</dbReference>
<comment type="catalytic activity">
    <reaction evidence="1">
        <text>(7,8-dihydropterin-6-yl)methyl diphosphate + 4-aminobenzoate = 7,8-dihydropteroate + diphosphate</text>
        <dbReference type="Rhea" id="RHEA:19949"/>
        <dbReference type="ChEBI" id="CHEBI:17836"/>
        <dbReference type="ChEBI" id="CHEBI:17839"/>
        <dbReference type="ChEBI" id="CHEBI:33019"/>
        <dbReference type="ChEBI" id="CHEBI:72950"/>
        <dbReference type="EC" id="2.5.1.15"/>
    </reaction>
</comment>
<dbReference type="STRING" id="355243.SAMN03080615_03894"/>
<proteinExistence type="inferred from homology"/>